<organism evidence="2 3">
    <name type="scientific">Ferrovibrio terrae</name>
    <dbReference type="NCBI Taxonomy" id="2594003"/>
    <lineage>
        <taxon>Bacteria</taxon>
        <taxon>Pseudomonadati</taxon>
        <taxon>Pseudomonadota</taxon>
        <taxon>Alphaproteobacteria</taxon>
        <taxon>Rhodospirillales</taxon>
        <taxon>Rhodospirillaceae</taxon>
        <taxon>Ferrovibrio</taxon>
    </lineage>
</organism>
<dbReference type="OrthoDB" id="9800231at2"/>
<dbReference type="SUPFAM" id="SSF53335">
    <property type="entry name" value="S-adenosyl-L-methionine-dependent methyltransferases"/>
    <property type="match status" value="1"/>
</dbReference>
<evidence type="ECO:0000313" key="3">
    <source>
        <dbReference type="Proteomes" id="UP000317496"/>
    </source>
</evidence>
<dbReference type="GO" id="GO:0032259">
    <property type="term" value="P:methylation"/>
    <property type="evidence" value="ECO:0007669"/>
    <property type="project" value="UniProtKB-KW"/>
</dbReference>
<dbReference type="InterPro" id="IPR029063">
    <property type="entry name" value="SAM-dependent_MTases_sf"/>
</dbReference>
<protein>
    <submittedName>
        <fullName evidence="2">Class I SAM-dependent methyltransferase</fullName>
    </submittedName>
</protein>
<dbReference type="AlphaFoldDB" id="A0A516H7E3"/>
<keyword evidence="2" id="KW-0808">Transferase</keyword>
<dbReference type="GO" id="GO:0008757">
    <property type="term" value="F:S-adenosylmethionine-dependent methyltransferase activity"/>
    <property type="evidence" value="ECO:0007669"/>
    <property type="project" value="InterPro"/>
</dbReference>
<reference evidence="2 3" key="1">
    <citation type="submission" date="2019-07" db="EMBL/GenBank/DDBJ databases">
        <title>Genome sequencing for Ferrovibrio sp. K5.</title>
        <authorList>
            <person name="Park S.-J."/>
        </authorList>
    </citation>
    <scope>NUCLEOTIDE SEQUENCE [LARGE SCALE GENOMIC DNA]</scope>
    <source>
        <strain evidence="2 3">K5</strain>
    </source>
</reference>
<keyword evidence="2" id="KW-0489">Methyltransferase</keyword>
<gene>
    <name evidence="2" type="ORF">FNB15_03835</name>
</gene>
<accession>A0A516H7E3</accession>
<name>A0A516H7E3_9PROT</name>
<dbReference type="InterPro" id="IPR013216">
    <property type="entry name" value="Methyltransf_11"/>
</dbReference>
<dbReference type="KEGG" id="fer:FNB15_03835"/>
<proteinExistence type="predicted"/>
<dbReference type="EMBL" id="CP041636">
    <property type="protein sequence ID" value="QDO99625.1"/>
    <property type="molecule type" value="Genomic_DNA"/>
</dbReference>
<evidence type="ECO:0000259" key="1">
    <source>
        <dbReference type="Pfam" id="PF08241"/>
    </source>
</evidence>
<dbReference type="Gene3D" id="3.40.50.150">
    <property type="entry name" value="Vaccinia Virus protein VP39"/>
    <property type="match status" value="1"/>
</dbReference>
<dbReference type="Proteomes" id="UP000317496">
    <property type="component" value="Chromosome"/>
</dbReference>
<sequence length="254" mass="28639">MRPDIIDLREFYANPLGRAVRRLLRQRLRDFWPDVHGLTVLGLGYATPYLRIFEGEADRVLAAMPGPQGVVRWPRGLPGRVMLVDEDDLPLPDASVDRLLLMHALENSENTRLLLREVWRVLTPQGRLLAVVPNRRGLWAHIDATPFGQGHPYTPPQLTRLMRDSLFSPTQSQAALWLPPSDGAFVIKAVNAWEKAGELLWKRFSGVLLVEAEKQVYAGMPVKAMKTRRHFLLKPASQPALTNGAHRSEKTPAD</sequence>
<evidence type="ECO:0000313" key="2">
    <source>
        <dbReference type="EMBL" id="QDO99625.1"/>
    </source>
</evidence>
<feature type="domain" description="Methyltransferase type 11" evidence="1">
    <location>
        <begin position="82"/>
        <end position="129"/>
    </location>
</feature>
<dbReference type="Pfam" id="PF08241">
    <property type="entry name" value="Methyltransf_11"/>
    <property type="match status" value="1"/>
</dbReference>
<keyword evidence="3" id="KW-1185">Reference proteome</keyword>